<dbReference type="InterPro" id="IPR039448">
    <property type="entry name" value="Beta_helix"/>
</dbReference>
<dbReference type="EMBL" id="DF237333">
    <property type="protein sequence ID" value="GAQ87878.1"/>
    <property type="molecule type" value="Genomic_DNA"/>
</dbReference>
<feature type="domain" description="Right handed beta helix" evidence="1">
    <location>
        <begin position="190"/>
        <end position="357"/>
    </location>
</feature>
<dbReference type="Gene3D" id="2.160.20.10">
    <property type="entry name" value="Single-stranded right-handed beta-helix, Pectin lyase-like"/>
    <property type="match status" value="1"/>
</dbReference>
<dbReference type="OMA" id="NIVEDCT"/>
<dbReference type="Pfam" id="PF13229">
    <property type="entry name" value="Beta_helix"/>
    <property type="match status" value="1"/>
</dbReference>
<dbReference type="InterPro" id="IPR011050">
    <property type="entry name" value="Pectin_lyase_fold/virulence"/>
</dbReference>
<accession>A0A1Y1IIA4</accession>
<organism evidence="2 3">
    <name type="scientific">Klebsormidium nitens</name>
    <name type="common">Green alga</name>
    <name type="synonym">Ulothrix nitens</name>
    <dbReference type="NCBI Taxonomy" id="105231"/>
    <lineage>
        <taxon>Eukaryota</taxon>
        <taxon>Viridiplantae</taxon>
        <taxon>Streptophyta</taxon>
        <taxon>Klebsormidiophyceae</taxon>
        <taxon>Klebsormidiales</taxon>
        <taxon>Klebsormidiaceae</taxon>
        <taxon>Klebsormidium</taxon>
    </lineage>
</organism>
<keyword evidence="3" id="KW-1185">Reference proteome</keyword>
<name>A0A1Y1IIA4_KLENI</name>
<evidence type="ECO:0000313" key="2">
    <source>
        <dbReference type="EMBL" id="GAQ87878.1"/>
    </source>
</evidence>
<dbReference type="InterPro" id="IPR012334">
    <property type="entry name" value="Pectin_lyas_fold"/>
</dbReference>
<proteinExistence type="predicted"/>
<sequence length="551" mass="57923">MRGLQTPRRYQVTSIPLGLGKVVLGKIKGLDLLPSAKLTSSIGNITLEQSTGPATYYVSDSENDASDGLWPASPWQTISRANQGKLNPGDRLLFEGGKTFTGGLTLRNLVGTAANPVVVGSYGSGRAILRAPDGNTPGIFVYNSAYLEIRNLVLSGVGTAAADGLIAYADSPGLQHLYVSELEVSGFAVGINVQSSVNSFRDVRVTWCTLHDNANTGVFLGGINRGDLADVYVSHCEAFNHAGERGYGFYLFHVAAATVERSVAHDNGGSSSHPQAFAEADGVTIRHCEAYRTTTAARDAAGFLIDGGSTNCVIEYCYAHDNWGAGFQMTSYAGAGVQFRGNVIRYCVSVNNGLGVGGYGESATWPLADSAAYGNTIFADVSRLAKPLGQIYLLSYLKNWGVYNNLVVVKGDLPVVEAWLGSPANTVNAAGNAFWTVGGTPRFQEGGRNHASVAAWRGVTGWESFHGKPTGKVGDPLFQSGAYSSEVVGIGEIDSLEEKLGGWRLQGGSPVIDAGVDLRSLGISPGPPGTDFFGGQTPQGGLYDVGANEVR</sequence>
<protein>
    <recommendedName>
        <fullName evidence="1">Right handed beta helix domain-containing protein</fullName>
    </recommendedName>
</protein>
<dbReference type="SUPFAM" id="SSF51126">
    <property type="entry name" value="Pectin lyase-like"/>
    <property type="match status" value="1"/>
</dbReference>
<gene>
    <name evidence="2" type="ORF">KFL_003840110</name>
</gene>
<evidence type="ECO:0000313" key="3">
    <source>
        <dbReference type="Proteomes" id="UP000054558"/>
    </source>
</evidence>
<reference evidence="2 3" key="1">
    <citation type="journal article" date="2014" name="Nat. Commun.">
        <title>Klebsormidium flaccidum genome reveals primary factors for plant terrestrial adaptation.</title>
        <authorList>
            <person name="Hori K."/>
            <person name="Maruyama F."/>
            <person name="Fujisawa T."/>
            <person name="Togashi T."/>
            <person name="Yamamoto N."/>
            <person name="Seo M."/>
            <person name="Sato S."/>
            <person name="Yamada T."/>
            <person name="Mori H."/>
            <person name="Tajima N."/>
            <person name="Moriyama T."/>
            <person name="Ikeuchi M."/>
            <person name="Watanabe M."/>
            <person name="Wada H."/>
            <person name="Kobayashi K."/>
            <person name="Saito M."/>
            <person name="Masuda T."/>
            <person name="Sasaki-Sekimoto Y."/>
            <person name="Mashiguchi K."/>
            <person name="Awai K."/>
            <person name="Shimojima M."/>
            <person name="Masuda S."/>
            <person name="Iwai M."/>
            <person name="Nobusawa T."/>
            <person name="Narise T."/>
            <person name="Kondo S."/>
            <person name="Saito H."/>
            <person name="Sato R."/>
            <person name="Murakawa M."/>
            <person name="Ihara Y."/>
            <person name="Oshima-Yamada Y."/>
            <person name="Ohtaka K."/>
            <person name="Satoh M."/>
            <person name="Sonobe K."/>
            <person name="Ishii M."/>
            <person name="Ohtani R."/>
            <person name="Kanamori-Sato M."/>
            <person name="Honoki R."/>
            <person name="Miyazaki D."/>
            <person name="Mochizuki H."/>
            <person name="Umetsu J."/>
            <person name="Higashi K."/>
            <person name="Shibata D."/>
            <person name="Kamiya Y."/>
            <person name="Sato N."/>
            <person name="Nakamura Y."/>
            <person name="Tabata S."/>
            <person name="Ida S."/>
            <person name="Kurokawa K."/>
            <person name="Ohta H."/>
        </authorList>
    </citation>
    <scope>NUCLEOTIDE SEQUENCE [LARGE SCALE GENOMIC DNA]</scope>
    <source>
        <strain evidence="2 3">NIES-2285</strain>
    </source>
</reference>
<dbReference type="InterPro" id="IPR006626">
    <property type="entry name" value="PbH1"/>
</dbReference>
<dbReference type="AlphaFoldDB" id="A0A1Y1IIA4"/>
<dbReference type="Proteomes" id="UP000054558">
    <property type="component" value="Unassembled WGS sequence"/>
</dbReference>
<evidence type="ECO:0000259" key="1">
    <source>
        <dbReference type="Pfam" id="PF13229"/>
    </source>
</evidence>
<dbReference type="SMART" id="SM00710">
    <property type="entry name" value="PbH1"/>
    <property type="match status" value="6"/>
</dbReference>
<dbReference type="NCBIfam" id="NF041518">
    <property type="entry name" value="choice_anch_Q"/>
    <property type="match status" value="1"/>
</dbReference>
<dbReference type="InterPro" id="IPR059226">
    <property type="entry name" value="Choice_anch_Q_dom"/>
</dbReference>